<dbReference type="PANTHER" id="PTHR31272">
    <property type="entry name" value="CYTOCHROME C-TYPE BIOGENESIS PROTEIN HI_1454-RELATED"/>
    <property type="match status" value="1"/>
</dbReference>
<dbReference type="STRING" id="996166.SAMN05192554_11544"/>
<feature type="transmembrane region" description="Helical" evidence="1">
    <location>
        <begin position="6"/>
        <end position="33"/>
    </location>
</feature>
<evidence type="ECO:0000313" key="3">
    <source>
        <dbReference type="Proteomes" id="UP000199370"/>
    </source>
</evidence>
<feature type="transmembrane region" description="Helical" evidence="1">
    <location>
        <begin position="81"/>
        <end position="101"/>
    </location>
</feature>
<feature type="transmembrane region" description="Helical" evidence="1">
    <location>
        <begin position="122"/>
        <end position="146"/>
    </location>
</feature>
<dbReference type="InterPro" id="IPR051790">
    <property type="entry name" value="Cytochrome_c-biogenesis_DsbD"/>
</dbReference>
<evidence type="ECO:0000256" key="1">
    <source>
        <dbReference type="SAM" id="Phobius"/>
    </source>
</evidence>
<feature type="transmembrane region" description="Helical" evidence="1">
    <location>
        <begin position="54"/>
        <end position="75"/>
    </location>
</feature>
<reference evidence="2 3" key="1">
    <citation type="submission" date="2016-10" db="EMBL/GenBank/DDBJ databases">
        <authorList>
            <person name="de Groot N.N."/>
        </authorList>
    </citation>
    <scope>NUCLEOTIDE SEQUENCE [LARGE SCALE GENOMIC DNA]</scope>
    <source>
        <strain evidence="3">EB21,IBRC-M 10013,KCTC 4048</strain>
    </source>
</reference>
<dbReference type="AlphaFoldDB" id="A0A1G9YMM4"/>
<feature type="transmembrane region" description="Helical" evidence="1">
    <location>
        <begin position="199"/>
        <end position="221"/>
    </location>
</feature>
<evidence type="ECO:0000313" key="2">
    <source>
        <dbReference type="EMBL" id="SDN10350.1"/>
    </source>
</evidence>
<keyword evidence="1" id="KW-1133">Transmembrane helix</keyword>
<dbReference type="Proteomes" id="UP000199370">
    <property type="component" value="Unassembled WGS sequence"/>
</dbReference>
<name>A0A1G9YMM4_9EURY</name>
<keyword evidence="3" id="KW-1185">Reference proteome</keyword>
<gene>
    <name evidence="2" type="ORF">SAMN05192554_11544</name>
</gene>
<sequence length="228" mass="22219">MTGLEAGQLAFAAGAGFATFLSPCALPLVPGYVGFYARSADGAANASGVLSRGLAAASGLLLTLGLLATMAVLAGRPVARLLPLVEPAVGLALVGLGVLVLTRRGPSLTVQLPERRADTPGFALFGAGYAAASAGCVLPVFLAVVVQSVSLPLPQAAAVVLVYALGAALPLLALTLLVGLGVDVAAARLGGLGSLLERAAGVVLVLAGTGQLVVALAPSAMPSSPIPV</sequence>
<proteinExistence type="predicted"/>
<keyword evidence="1" id="KW-0472">Membrane</keyword>
<keyword evidence="1" id="KW-0812">Transmembrane</keyword>
<dbReference type="RefSeq" id="WP_089734622.1">
    <property type="nucleotide sequence ID" value="NZ_FNIA01000015.1"/>
</dbReference>
<protein>
    <submittedName>
        <fullName evidence="2">Cytochrome c-type biogenesis protein</fullName>
    </submittedName>
</protein>
<dbReference type="EMBL" id="FNIA01000015">
    <property type="protein sequence ID" value="SDN10350.1"/>
    <property type="molecule type" value="Genomic_DNA"/>
</dbReference>
<dbReference type="PANTHER" id="PTHR31272:SF9">
    <property type="entry name" value="BLL1027 PROTEIN"/>
    <property type="match status" value="1"/>
</dbReference>
<feature type="transmembrane region" description="Helical" evidence="1">
    <location>
        <begin position="158"/>
        <end position="187"/>
    </location>
</feature>
<organism evidence="2 3">
    <name type="scientific">Haloarchaeobius iranensis</name>
    <dbReference type="NCBI Taxonomy" id="996166"/>
    <lineage>
        <taxon>Archaea</taxon>
        <taxon>Methanobacteriati</taxon>
        <taxon>Methanobacteriota</taxon>
        <taxon>Stenosarchaea group</taxon>
        <taxon>Halobacteria</taxon>
        <taxon>Halobacteriales</taxon>
        <taxon>Halorubellaceae</taxon>
        <taxon>Haloarchaeobius</taxon>
    </lineage>
</organism>
<accession>A0A1G9YMM4</accession>